<accession>A0A7C9TRE6</accession>
<feature type="domain" description="YCII-related" evidence="2">
    <location>
        <begin position="25"/>
        <end position="108"/>
    </location>
</feature>
<keyword evidence="4" id="KW-1185">Reference proteome</keyword>
<dbReference type="SUPFAM" id="SSF54909">
    <property type="entry name" value="Dimeric alpha+beta barrel"/>
    <property type="match status" value="1"/>
</dbReference>
<dbReference type="AlphaFoldDB" id="A0A7C9TRE6"/>
<proteinExistence type="inferred from homology"/>
<dbReference type="Proteomes" id="UP000479756">
    <property type="component" value="Unassembled WGS sequence"/>
</dbReference>
<comment type="similarity">
    <text evidence="1">Belongs to the YciI family.</text>
</comment>
<dbReference type="RefSeq" id="WP_163473917.1">
    <property type="nucleotide sequence ID" value="NZ_JAAGWZ010000003.1"/>
</dbReference>
<sequence>MQFLLMICTDSTAPAYVAAEDTIEEWVAEVDRRGVGVAGDRLRPPSDARTVTFRDGQMRVAEGPYAQTEDHIAGFDLLDCADLDEAIELAARHPMARFGRIEVRPIWPLGG</sequence>
<evidence type="ECO:0000259" key="2">
    <source>
        <dbReference type="Pfam" id="PF03795"/>
    </source>
</evidence>
<dbReference type="Gene3D" id="3.30.70.1060">
    <property type="entry name" value="Dimeric alpha+beta barrel"/>
    <property type="match status" value="1"/>
</dbReference>
<evidence type="ECO:0000313" key="3">
    <source>
        <dbReference type="EMBL" id="NEM91855.1"/>
    </source>
</evidence>
<gene>
    <name evidence="3" type="ORF">G3T37_10855</name>
</gene>
<dbReference type="EMBL" id="JAAGWZ010000003">
    <property type="protein sequence ID" value="NEM91855.1"/>
    <property type="molecule type" value="Genomic_DNA"/>
</dbReference>
<dbReference type="PANTHER" id="PTHR35174:SF3">
    <property type="entry name" value="BLL7171 PROTEIN"/>
    <property type="match status" value="1"/>
</dbReference>
<evidence type="ECO:0000313" key="4">
    <source>
        <dbReference type="Proteomes" id="UP000479756"/>
    </source>
</evidence>
<comment type="caution">
    <text evidence="3">The sequence shown here is derived from an EMBL/GenBank/DDBJ whole genome shotgun (WGS) entry which is preliminary data.</text>
</comment>
<dbReference type="InterPro" id="IPR005545">
    <property type="entry name" value="YCII"/>
</dbReference>
<reference evidence="3 4" key="1">
    <citation type="journal article" date="2014" name="Int. J. Syst. Evol. Microbiol.">
        <title>Description of Galbitalea soli gen. nov., sp. nov., and Frondihabitans sucicola sp. nov.</title>
        <authorList>
            <person name="Kim S.J."/>
            <person name="Lim J.M."/>
            <person name="Ahn J.H."/>
            <person name="Weon H.Y."/>
            <person name="Hamada M."/>
            <person name="Suzuki K."/>
            <person name="Ahn T.Y."/>
            <person name="Kwon S.W."/>
        </authorList>
    </citation>
    <scope>NUCLEOTIDE SEQUENCE [LARGE SCALE GENOMIC DNA]</scope>
    <source>
        <strain evidence="3 4">NBRC 108727</strain>
    </source>
</reference>
<dbReference type="PANTHER" id="PTHR35174">
    <property type="entry name" value="BLL7171 PROTEIN-RELATED"/>
    <property type="match status" value="1"/>
</dbReference>
<organism evidence="3 4">
    <name type="scientific">Galbitalea soli</name>
    <dbReference type="NCBI Taxonomy" id="1268042"/>
    <lineage>
        <taxon>Bacteria</taxon>
        <taxon>Bacillati</taxon>
        <taxon>Actinomycetota</taxon>
        <taxon>Actinomycetes</taxon>
        <taxon>Micrococcales</taxon>
        <taxon>Microbacteriaceae</taxon>
        <taxon>Galbitalea</taxon>
    </lineage>
</organism>
<dbReference type="Pfam" id="PF03795">
    <property type="entry name" value="YCII"/>
    <property type="match status" value="1"/>
</dbReference>
<dbReference type="InterPro" id="IPR011008">
    <property type="entry name" value="Dimeric_a/b-barrel"/>
</dbReference>
<protein>
    <recommendedName>
        <fullName evidence="2">YCII-related domain-containing protein</fullName>
    </recommendedName>
</protein>
<name>A0A7C9TRE6_9MICO</name>
<evidence type="ECO:0000256" key="1">
    <source>
        <dbReference type="ARBA" id="ARBA00007689"/>
    </source>
</evidence>